<dbReference type="EMBL" id="SMRU01000009">
    <property type="protein sequence ID" value="TDF96836.1"/>
    <property type="molecule type" value="Genomic_DNA"/>
</dbReference>
<dbReference type="Gene3D" id="3.90.70.10">
    <property type="entry name" value="Cysteine proteinases"/>
    <property type="match status" value="1"/>
</dbReference>
<evidence type="ECO:0000313" key="2">
    <source>
        <dbReference type="EMBL" id="TDF96836.1"/>
    </source>
</evidence>
<dbReference type="OrthoDB" id="5289073at2"/>
<keyword evidence="3" id="KW-1185">Reference proteome</keyword>
<dbReference type="PROSITE" id="PS50819">
    <property type="entry name" value="INTEIN_ENDONUCLEASE"/>
    <property type="match status" value="1"/>
</dbReference>
<evidence type="ECO:0000259" key="1">
    <source>
        <dbReference type="PROSITE" id="PS50819"/>
    </source>
</evidence>
<comment type="caution">
    <text evidence="2">The sequence shown here is derived from an EMBL/GenBank/DDBJ whole genome shotgun (WGS) entry which is preliminary data.</text>
</comment>
<reference evidence="2 3" key="1">
    <citation type="submission" date="2019-03" db="EMBL/GenBank/DDBJ databases">
        <title>Whole genome sequence of Arthrobacter sp JH1-1.</title>
        <authorList>
            <person name="Trinh H.N."/>
        </authorList>
    </citation>
    <scope>NUCLEOTIDE SEQUENCE [LARGE SCALE GENOMIC DNA]</scope>
    <source>
        <strain evidence="2 3">JH1-1</strain>
    </source>
</reference>
<dbReference type="InterPro" id="IPR027434">
    <property type="entry name" value="Homing_endonucl"/>
</dbReference>
<dbReference type="SUPFAM" id="SSF51294">
    <property type="entry name" value="Hedgehog/intein (Hint) domain"/>
    <property type="match status" value="1"/>
</dbReference>
<proteinExistence type="predicted"/>
<dbReference type="AlphaFoldDB" id="A0A4R5KMT1"/>
<gene>
    <name evidence="2" type="ORF">E1809_08930</name>
</gene>
<dbReference type="InterPro" id="IPR036844">
    <property type="entry name" value="Hint_dom_sf"/>
</dbReference>
<dbReference type="SUPFAM" id="SSF54001">
    <property type="entry name" value="Cysteine proteinases"/>
    <property type="match status" value="1"/>
</dbReference>
<dbReference type="InterPro" id="IPR004042">
    <property type="entry name" value="Intein_endonuc_central"/>
</dbReference>
<dbReference type="Gene3D" id="3.10.28.10">
    <property type="entry name" value="Homing endonucleases"/>
    <property type="match status" value="1"/>
</dbReference>
<dbReference type="GO" id="GO:0006508">
    <property type="term" value="P:proteolysis"/>
    <property type="evidence" value="ECO:0007669"/>
    <property type="project" value="InterPro"/>
</dbReference>
<accession>A0A4R5KMT1</accession>
<dbReference type="Gene3D" id="2.170.16.10">
    <property type="entry name" value="Hedgehog/Intein (Hint) domain"/>
    <property type="match status" value="1"/>
</dbReference>
<feature type="domain" description="DOD-type homing endonuclease" evidence="1">
    <location>
        <begin position="123"/>
        <end position="252"/>
    </location>
</feature>
<dbReference type="InterPro" id="IPR000668">
    <property type="entry name" value="Peptidase_C1A_C"/>
</dbReference>
<dbReference type="Proteomes" id="UP000295511">
    <property type="component" value="Unassembled WGS sequence"/>
</dbReference>
<name>A0A4R5KMT1_9MICC</name>
<organism evidence="2 3">
    <name type="scientific">Arthrobacter terricola</name>
    <dbReference type="NCBI Taxonomy" id="2547396"/>
    <lineage>
        <taxon>Bacteria</taxon>
        <taxon>Bacillati</taxon>
        <taxon>Actinomycetota</taxon>
        <taxon>Actinomycetes</taxon>
        <taxon>Micrococcales</taxon>
        <taxon>Micrococcaceae</taxon>
        <taxon>Arthrobacter</taxon>
    </lineage>
</organism>
<dbReference type="GO" id="GO:0004519">
    <property type="term" value="F:endonuclease activity"/>
    <property type="evidence" value="ECO:0007669"/>
    <property type="project" value="InterPro"/>
</dbReference>
<evidence type="ECO:0000313" key="3">
    <source>
        <dbReference type="Proteomes" id="UP000295511"/>
    </source>
</evidence>
<dbReference type="Pfam" id="PF00112">
    <property type="entry name" value="Peptidase_C1"/>
    <property type="match status" value="1"/>
</dbReference>
<dbReference type="InterPro" id="IPR038765">
    <property type="entry name" value="Papain-like_cys_pep_sf"/>
</dbReference>
<sequence length="507" mass="56265">MDNELATVDPETNELTYEKPTRVIRLDYKGDLYRVQNRSNDFAVTADHTMLVRKWDESARTLSDDFSFVPMKDVGWYAGLMATVQFNGAAAQSDTYTLPGIPGYKRASQREDLKVPMQSWLHFLGIYLAEGTMLRDAHPNKIQIAASKEREKDFVRQTLADLGVKALELKDRFTFANARIYRHMEDLGLKGIYAAEKFVPGFVFELPGSQITHLLEGHRAGDGSFQNGQWTHYTASPQLAEDMQRLIFLAGGKTGMSTRAARASQMKDGREVHGVHPERSVRHLKGVTTCIERKKDVTVEHYEGPVYCAEVPTHHTLVTRRNGKILISGNCTANAALGTLACDPFFEPGLAAALNEAKAIELYTAETKLDDSQMPGHYPPDDTGSTGPWSMRALEQWGWIDDYVHTRSTHIALGLLNKGPISIGVPWLSSMFTPDKTGTIHVDPSSGLAGGHQVAVVGNDAQGQRIYIRNSWGEGWGIDGHAWLSWAELEYLLSEGGGDVVQPIKHR</sequence>
<dbReference type="RefSeq" id="WP_133203885.1">
    <property type="nucleotide sequence ID" value="NZ_SMRU01000009.1"/>
</dbReference>
<dbReference type="GO" id="GO:0008234">
    <property type="term" value="F:cysteine-type peptidase activity"/>
    <property type="evidence" value="ECO:0007669"/>
    <property type="project" value="InterPro"/>
</dbReference>
<protein>
    <recommendedName>
        <fullName evidence="1">DOD-type homing endonuclease domain-containing protein</fullName>
    </recommendedName>
</protein>